<dbReference type="PANTHER" id="PTHR42954">
    <property type="entry name" value="FE(2+) TRANSPORT PROTEIN A"/>
    <property type="match status" value="1"/>
</dbReference>
<evidence type="ECO:0000259" key="2">
    <source>
        <dbReference type="SMART" id="SM00899"/>
    </source>
</evidence>
<name>A0ABT7YAC2_9BACT</name>
<reference evidence="3" key="1">
    <citation type="submission" date="2023-06" db="EMBL/GenBank/DDBJ databases">
        <title>Robiginitalea aurantiacus sp. nov. and Algoriphagus sediminis sp. nov., isolated from coastal sediment.</title>
        <authorList>
            <person name="Zhou Z.Y."/>
            <person name="An J."/>
            <person name="Jia Y.W."/>
            <person name="Du Z.J."/>
        </authorList>
    </citation>
    <scope>NUCLEOTIDE SEQUENCE</scope>
    <source>
        <strain evidence="3">C2-7</strain>
    </source>
</reference>
<organism evidence="3 4">
    <name type="scientific">Algoriphagus sediminis</name>
    <dbReference type="NCBI Taxonomy" id="3057113"/>
    <lineage>
        <taxon>Bacteria</taxon>
        <taxon>Pseudomonadati</taxon>
        <taxon>Bacteroidota</taxon>
        <taxon>Cytophagia</taxon>
        <taxon>Cytophagales</taxon>
        <taxon>Cyclobacteriaceae</taxon>
        <taxon>Algoriphagus</taxon>
    </lineage>
</organism>
<dbReference type="EMBL" id="JAUEPH010000002">
    <property type="protein sequence ID" value="MDN3203381.1"/>
    <property type="molecule type" value="Genomic_DNA"/>
</dbReference>
<dbReference type="Gene3D" id="2.30.30.90">
    <property type="match status" value="1"/>
</dbReference>
<evidence type="ECO:0000256" key="1">
    <source>
        <dbReference type="ARBA" id="ARBA00023004"/>
    </source>
</evidence>
<dbReference type="Proteomes" id="UP001171916">
    <property type="component" value="Unassembled WGS sequence"/>
</dbReference>
<dbReference type="InterPro" id="IPR007167">
    <property type="entry name" value="Fe-transptr_FeoA-like"/>
</dbReference>
<dbReference type="SMART" id="SM00899">
    <property type="entry name" value="FeoA"/>
    <property type="match status" value="1"/>
</dbReference>
<dbReference type="InterPro" id="IPR008988">
    <property type="entry name" value="Transcriptional_repressor_C"/>
</dbReference>
<proteinExistence type="predicted"/>
<gene>
    <name evidence="3" type="ORF">QVH07_04450</name>
</gene>
<dbReference type="RefSeq" id="WP_289998943.1">
    <property type="nucleotide sequence ID" value="NZ_JAUEPH010000002.1"/>
</dbReference>
<sequence>MPDQIGNMSLSADQLKLAEYGLIIEISDSPLKINLLEMGFLPGKKIMLSHAAPANGPLAFQIDGSTLALRKSEAALIQIESTQS</sequence>
<keyword evidence="4" id="KW-1185">Reference proteome</keyword>
<accession>A0ABT7YAC2</accession>
<dbReference type="SUPFAM" id="SSF50037">
    <property type="entry name" value="C-terminal domain of transcriptional repressors"/>
    <property type="match status" value="1"/>
</dbReference>
<dbReference type="InterPro" id="IPR038157">
    <property type="entry name" value="FeoA_core_dom"/>
</dbReference>
<comment type="caution">
    <text evidence="3">The sequence shown here is derived from an EMBL/GenBank/DDBJ whole genome shotgun (WGS) entry which is preliminary data.</text>
</comment>
<dbReference type="PANTHER" id="PTHR42954:SF2">
    <property type="entry name" value="FE(2+) TRANSPORT PROTEIN A"/>
    <property type="match status" value="1"/>
</dbReference>
<feature type="domain" description="Ferrous iron transporter FeoA-like" evidence="2">
    <location>
        <begin position="10"/>
        <end position="81"/>
    </location>
</feature>
<dbReference type="Pfam" id="PF04023">
    <property type="entry name" value="FeoA"/>
    <property type="match status" value="1"/>
</dbReference>
<evidence type="ECO:0000313" key="3">
    <source>
        <dbReference type="EMBL" id="MDN3203381.1"/>
    </source>
</evidence>
<evidence type="ECO:0000313" key="4">
    <source>
        <dbReference type="Proteomes" id="UP001171916"/>
    </source>
</evidence>
<keyword evidence="1" id="KW-0408">Iron</keyword>
<dbReference type="InterPro" id="IPR052713">
    <property type="entry name" value="FeoA"/>
</dbReference>
<protein>
    <submittedName>
        <fullName evidence="3">FeoA family protein</fullName>
    </submittedName>
</protein>